<name>A0A3B1CVU7_9ZZZZ</name>
<dbReference type="AlphaFoldDB" id="A0A3B1CVU7"/>
<accession>A0A3B1CVU7</accession>
<dbReference type="EMBL" id="UOGI01000250">
    <property type="protein sequence ID" value="VAX34089.1"/>
    <property type="molecule type" value="Genomic_DNA"/>
</dbReference>
<reference evidence="1" key="1">
    <citation type="submission" date="2018-06" db="EMBL/GenBank/DDBJ databases">
        <authorList>
            <person name="Zhirakovskaya E."/>
        </authorList>
    </citation>
    <scope>NUCLEOTIDE SEQUENCE</scope>
</reference>
<evidence type="ECO:0000313" key="1">
    <source>
        <dbReference type="EMBL" id="VAX34089.1"/>
    </source>
</evidence>
<gene>
    <name evidence="1" type="ORF">MNBD_NITROSPIRAE03-1137</name>
</gene>
<evidence type="ECO:0008006" key="2">
    <source>
        <dbReference type="Google" id="ProtNLM"/>
    </source>
</evidence>
<organism evidence="1">
    <name type="scientific">hydrothermal vent metagenome</name>
    <dbReference type="NCBI Taxonomy" id="652676"/>
    <lineage>
        <taxon>unclassified sequences</taxon>
        <taxon>metagenomes</taxon>
        <taxon>ecological metagenomes</taxon>
    </lineage>
</organism>
<protein>
    <recommendedName>
        <fullName evidence="2">Beta-hexosaminidase bacterial type N-terminal domain-containing protein</fullName>
    </recommendedName>
</protein>
<feature type="non-terminal residue" evidence="1">
    <location>
        <position position="154"/>
    </location>
</feature>
<proteinExistence type="predicted"/>
<sequence>MKTFKSSLILRAKALILLTLFLLVIPAKAFSLCNPAGIQTISLIAPQEILKSPVTKTTIDDVLQLLGKGFRNLDISLNNRDAGIQIILGSINPDSQAGSSRFIKGRKYDYLRYPDHEYQWDSSCKDGTIILRLSSPSFEGMSFGLYGLLQEKLG</sequence>